<proteinExistence type="predicted"/>
<dbReference type="Proteomes" id="UP000321822">
    <property type="component" value="Unassembled WGS sequence"/>
</dbReference>
<accession>A0A5C6QMY8</accession>
<dbReference type="EMBL" id="VOLT01000003">
    <property type="protein sequence ID" value="TWX69902.1"/>
    <property type="molecule type" value="Genomic_DNA"/>
</dbReference>
<reference evidence="2 3" key="1">
    <citation type="submission" date="2019-07" db="EMBL/GenBank/DDBJ databases">
        <title>Genomes of sea-ice associated Colwellia species.</title>
        <authorList>
            <person name="Bowman J.P."/>
        </authorList>
    </citation>
    <scope>NUCLEOTIDE SEQUENCE [LARGE SCALE GENOMIC DNA]</scope>
    <source>
        <strain evidence="2 3">ACAM 459</strain>
    </source>
</reference>
<dbReference type="RefSeq" id="WP_146786083.1">
    <property type="nucleotide sequence ID" value="NZ_VOLT01000003.1"/>
</dbReference>
<gene>
    <name evidence="2" type="ORF">ESZ36_08190</name>
</gene>
<keyword evidence="1" id="KW-0175">Coiled coil</keyword>
<evidence type="ECO:0000313" key="2">
    <source>
        <dbReference type="EMBL" id="TWX69902.1"/>
    </source>
</evidence>
<feature type="coiled-coil region" evidence="1">
    <location>
        <begin position="161"/>
        <end position="188"/>
    </location>
</feature>
<name>A0A5C6QMY8_9GAMM</name>
<comment type="caution">
    <text evidence="2">The sequence shown here is derived from an EMBL/GenBank/DDBJ whole genome shotgun (WGS) entry which is preliminary data.</text>
</comment>
<keyword evidence="3" id="KW-1185">Reference proteome</keyword>
<protein>
    <submittedName>
        <fullName evidence="2">Uncharacterized protein</fullName>
    </submittedName>
</protein>
<evidence type="ECO:0000256" key="1">
    <source>
        <dbReference type="SAM" id="Coils"/>
    </source>
</evidence>
<dbReference type="OrthoDB" id="9899743at2"/>
<evidence type="ECO:0000313" key="3">
    <source>
        <dbReference type="Proteomes" id="UP000321822"/>
    </source>
</evidence>
<organism evidence="2 3">
    <name type="scientific">Colwellia demingiae</name>
    <dbReference type="NCBI Taxonomy" id="89401"/>
    <lineage>
        <taxon>Bacteria</taxon>
        <taxon>Pseudomonadati</taxon>
        <taxon>Pseudomonadota</taxon>
        <taxon>Gammaproteobacteria</taxon>
        <taxon>Alteromonadales</taxon>
        <taxon>Colwelliaceae</taxon>
        <taxon>Colwellia</taxon>
    </lineage>
</organism>
<sequence>MKNSKLDKLRKKPVEVELPDWVKSGNKMTRKLYYATIELVEELKIQIKNGVSKDLKVTDRTLINAHIAKKADVSDTNIRKDRQEGLFKFIKEQNDILLNMWTLDGRHPTDGRRMSKPELEVAKKSLQSEVKNLENKKYHEFFRELINSQVIVEQRSLAKRYATLQADYNTAQETIANLRLAQQQLIKQLSEANK</sequence>
<dbReference type="AlphaFoldDB" id="A0A5C6QMY8"/>